<dbReference type="PROSITE" id="PS50158">
    <property type="entry name" value="ZF_CCHC"/>
    <property type="match status" value="1"/>
</dbReference>
<sequence length="180" mass="20167">MYTNFDCSKGQFRKMIHGDIENSTTLHHPNLMHTQVYAVNPLRRCDAIHKDSHKFSQRLSCGKSYSCNSCALRNSKCFNCGDIGHIQTSCNTTVHLASTNIKSCNSDSITSSIYNDHLSLSTISKDSVESHSSSKLNETQNPCEATVSNQSIYQISHFMAPCMVFPNDAHIYDEISYKSE</sequence>
<dbReference type="Pfam" id="PF00098">
    <property type="entry name" value="zf-CCHC"/>
    <property type="match status" value="1"/>
</dbReference>
<keyword evidence="1" id="KW-0863">Zinc-finger</keyword>
<protein>
    <submittedName>
        <fullName evidence="5">CCHC-type domain-containing protein</fullName>
    </submittedName>
</protein>
<dbReference type="Proteomes" id="UP000279833">
    <property type="component" value="Unassembled WGS sequence"/>
</dbReference>
<dbReference type="InterPro" id="IPR001878">
    <property type="entry name" value="Znf_CCHC"/>
</dbReference>
<keyword evidence="1" id="KW-0479">Metal-binding</keyword>
<dbReference type="AlphaFoldDB" id="A0A183JE81"/>
<evidence type="ECO:0000313" key="3">
    <source>
        <dbReference type="EMBL" id="VDO64969.1"/>
    </source>
</evidence>
<keyword evidence="1" id="KW-0862">Zinc</keyword>
<reference evidence="5" key="1">
    <citation type="submission" date="2016-06" db="UniProtKB">
        <authorList>
            <consortium name="WormBaseParasite"/>
        </authorList>
    </citation>
    <scope>IDENTIFICATION</scope>
</reference>
<dbReference type="WBParaSite" id="SCUD_0000099301-mRNA-1">
    <property type="protein sequence ID" value="SCUD_0000099301-mRNA-1"/>
    <property type="gene ID" value="SCUD_0000099301"/>
</dbReference>
<evidence type="ECO:0000313" key="4">
    <source>
        <dbReference type="Proteomes" id="UP000279833"/>
    </source>
</evidence>
<keyword evidence="4" id="KW-1185">Reference proteome</keyword>
<dbReference type="SUPFAM" id="SSF57756">
    <property type="entry name" value="Retrovirus zinc finger-like domains"/>
    <property type="match status" value="1"/>
</dbReference>
<organism evidence="5">
    <name type="scientific">Schistosoma curassoni</name>
    <dbReference type="NCBI Taxonomy" id="6186"/>
    <lineage>
        <taxon>Eukaryota</taxon>
        <taxon>Metazoa</taxon>
        <taxon>Spiralia</taxon>
        <taxon>Lophotrochozoa</taxon>
        <taxon>Platyhelminthes</taxon>
        <taxon>Trematoda</taxon>
        <taxon>Digenea</taxon>
        <taxon>Strigeidida</taxon>
        <taxon>Schistosomatoidea</taxon>
        <taxon>Schistosomatidae</taxon>
        <taxon>Schistosoma</taxon>
    </lineage>
</organism>
<reference evidence="3 4" key="2">
    <citation type="submission" date="2018-11" db="EMBL/GenBank/DDBJ databases">
        <authorList>
            <consortium name="Pathogen Informatics"/>
        </authorList>
    </citation>
    <scope>NUCLEOTIDE SEQUENCE [LARGE SCALE GENOMIC DNA]</scope>
    <source>
        <strain evidence="3">Dakar</strain>
        <strain evidence="4">Dakar, Senegal</strain>
    </source>
</reference>
<dbReference type="GO" id="GO:0008270">
    <property type="term" value="F:zinc ion binding"/>
    <property type="evidence" value="ECO:0007669"/>
    <property type="project" value="UniProtKB-KW"/>
</dbReference>
<dbReference type="InterPro" id="IPR036875">
    <property type="entry name" value="Znf_CCHC_sf"/>
</dbReference>
<feature type="domain" description="CCHC-type" evidence="2">
    <location>
        <begin position="76"/>
        <end position="90"/>
    </location>
</feature>
<proteinExistence type="predicted"/>
<evidence type="ECO:0000256" key="1">
    <source>
        <dbReference type="PROSITE-ProRule" id="PRU00047"/>
    </source>
</evidence>
<dbReference type="EMBL" id="UZAK01000749">
    <property type="protein sequence ID" value="VDO64969.1"/>
    <property type="molecule type" value="Genomic_DNA"/>
</dbReference>
<gene>
    <name evidence="3" type="ORF">SCUD_LOCUS994</name>
</gene>
<accession>A0A183JE81</accession>
<dbReference type="GO" id="GO:0003676">
    <property type="term" value="F:nucleic acid binding"/>
    <property type="evidence" value="ECO:0007669"/>
    <property type="project" value="InterPro"/>
</dbReference>
<name>A0A183JE81_9TREM</name>
<evidence type="ECO:0000313" key="5">
    <source>
        <dbReference type="WBParaSite" id="SCUD_0000099301-mRNA-1"/>
    </source>
</evidence>
<evidence type="ECO:0000259" key="2">
    <source>
        <dbReference type="PROSITE" id="PS50158"/>
    </source>
</evidence>